<name>B6VVV7_9BACT</name>
<protein>
    <submittedName>
        <fullName evidence="1">Uncharacterized protein</fullName>
    </submittedName>
</protein>
<proteinExistence type="predicted"/>
<dbReference type="Proteomes" id="UP000004849">
    <property type="component" value="Unassembled WGS sequence"/>
</dbReference>
<sequence length="387" mass="46669">MRELNKRGNLANEFIIYKIIIMIVEYKVLDSLHRPFHRPIWIVKWVCYFTLLRSKNPNEYILTKEKTIDFYFTMLGWLHTNYPQDNDGIPSKESVDEVWNYFLAIDINNRENRLREVLSKSRERGIETKIYSTYKACSYYLNLADDKLHFSDNSNNSQNWKPNQLTKAVLKSGISPTDRKIYIWHILQNDGHFFLSMCLLYKPIERYELKMESEIFKFMQRYYPMANFDYTKQSHSNYYVVRKRWIELLQVINEKGSLSRVLTSTIASDSSLEKVFCDIKSKVKEYILELRKRSNFIKQKKAFFAIYWKQIAKSEDKSNFVNLYDICKEMKMSYEKFQIFLMHFYQEERLVNNIFFINIVSTIEQRKRFYIGNAPVMKIKITKNYGI</sequence>
<accession>B6VVV7</accession>
<dbReference type="EMBL" id="ABWZ01000028">
    <property type="protein sequence ID" value="EEB26094.1"/>
    <property type="molecule type" value="Genomic_DNA"/>
</dbReference>
<gene>
    <name evidence="1" type="ORF">BACDOR_01415</name>
</gene>
<reference evidence="1 2" key="2">
    <citation type="submission" date="2008-10" db="EMBL/GenBank/DDBJ databases">
        <authorList>
            <person name="Fulton L."/>
            <person name="Clifton S."/>
            <person name="Fulton B."/>
            <person name="Xu J."/>
            <person name="Minx P."/>
            <person name="Pepin K.H."/>
            <person name="Johnson M."/>
            <person name="Thiruvilangam P."/>
            <person name="Bhonagiri V."/>
            <person name="Nash W.E."/>
            <person name="Mardis E.R."/>
            <person name="Wilson R.K."/>
        </authorList>
    </citation>
    <scope>NUCLEOTIDE SEQUENCE [LARGE SCALE GENOMIC DNA]</scope>
    <source>
        <strain evidence="1 2">DSM 17855</strain>
    </source>
</reference>
<evidence type="ECO:0000313" key="2">
    <source>
        <dbReference type="Proteomes" id="UP000004849"/>
    </source>
</evidence>
<evidence type="ECO:0000313" key="1">
    <source>
        <dbReference type="EMBL" id="EEB26094.1"/>
    </source>
</evidence>
<reference evidence="1 2" key="1">
    <citation type="submission" date="2008-10" db="EMBL/GenBank/DDBJ databases">
        <title>Draft genome sequence of Bacteroides dorei (DSM 17855).</title>
        <authorList>
            <person name="Sudarsanam P."/>
            <person name="Ley R."/>
            <person name="Guruge J."/>
            <person name="Turnbaugh P.J."/>
            <person name="Mahowald M."/>
            <person name="Liep D."/>
            <person name="Gordon J."/>
        </authorList>
    </citation>
    <scope>NUCLEOTIDE SEQUENCE [LARGE SCALE GENOMIC DNA]</scope>
    <source>
        <strain evidence="1 2">DSM 17855</strain>
    </source>
</reference>
<organism evidence="1 2">
    <name type="scientific">Phocaeicola dorei DSM 17855</name>
    <dbReference type="NCBI Taxonomy" id="483217"/>
    <lineage>
        <taxon>Bacteria</taxon>
        <taxon>Pseudomonadati</taxon>
        <taxon>Bacteroidota</taxon>
        <taxon>Bacteroidia</taxon>
        <taxon>Bacteroidales</taxon>
        <taxon>Bacteroidaceae</taxon>
        <taxon>Phocaeicola</taxon>
    </lineage>
</organism>
<dbReference type="AlphaFoldDB" id="B6VVV7"/>
<dbReference type="HOGENOM" id="CLU_713006_0_0_10"/>